<keyword evidence="2" id="KW-0285">Flavoprotein</keyword>
<sequence length="418" mass="43841">MAAGSTPPYVVIGGGQAGFWAADTLRKADPDRECILLAAEPLPPHERPPLSKGYLLGRQSRDSLLFRAPDFYAAAGIDLRLSCPATAIDPDARTVTLADGTRLSYQAAMIATGARLRRLSVPGADLTGIHYLRSVTDADSLGQALRAAGRVAVIGGGFIGMEVAAAARELGCAVTVVEAEPRIMNRGAPAEISDAIAALHAAKGVTILTGRRVTGFAGDRAVAAVELDGHAALPCDLAVVGIGIQPETGLAEAAGIACRDGILVDAWGRTSAEAVFAAGDVARREDPGSGLSLRQEAFQNAQGQAVAAAKTMAGQPTPYLETPWLWSDQYDENVQIAGIPAADDRLILRGDPAARAFTVLHLRSGRLVAASVINTIREMRACRRLIEAGLRVPEDATEAELADPEVRLLDLTRRLKGR</sequence>
<protein>
    <submittedName>
        <fullName evidence="7">NAD(P)/FAD-dependent oxidoreductase</fullName>
    </submittedName>
</protein>
<organism evidence="7 8">
    <name type="scientific">Marinibaculum pumilum</name>
    <dbReference type="NCBI Taxonomy" id="1766165"/>
    <lineage>
        <taxon>Bacteria</taxon>
        <taxon>Pseudomonadati</taxon>
        <taxon>Pseudomonadota</taxon>
        <taxon>Alphaproteobacteria</taxon>
        <taxon>Rhodospirillales</taxon>
        <taxon>Rhodospirillaceae</taxon>
        <taxon>Marinibaculum</taxon>
    </lineage>
</organism>
<proteinExistence type="predicted"/>
<dbReference type="SUPFAM" id="SSF55424">
    <property type="entry name" value="FAD/NAD-linked reductases, dimerisation (C-terminal) domain"/>
    <property type="match status" value="1"/>
</dbReference>
<accession>A0ABV7L611</accession>
<dbReference type="SUPFAM" id="SSF51905">
    <property type="entry name" value="FAD/NAD(P)-binding domain"/>
    <property type="match status" value="2"/>
</dbReference>
<evidence type="ECO:0000313" key="7">
    <source>
        <dbReference type="EMBL" id="MFC3229783.1"/>
    </source>
</evidence>
<dbReference type="PRINTS" id="PR00411">
    <property type="entry name" value="PNDRDTASEI"/>
</dbReference>
<gene>
    <name evidence="7" type="ORF">ACFOGJ_21215</name>
</gene>
<evidence type="ECO:0000259" key="6">
    <source>
        <dbReference type="Pfam" id="PF14759"/>
    </source>
</evidence>
<comment type="caution">
    <text evidence="7">The sequence shown here is derived from an EMBL/GenBank/DDBJ whole genome shotgun (WGS) entry which is preliminary data.</text>
</comment>
<dbReference type="Pfam" id="PF07992">
    <property type="entry name" value="Pyr_redox_2"/>
    <property type="match status" value="1"/>
</dbReference>
<dbReference type="InterPro" id="IPR023753">
    <property type="entry name" value="FAD/NAD-binding_dom"/>
</dbReference>
<evidence type="ECO:0000313" key="8">
    <source>
        <dbReference type="Proteomes" id="UP001595528"/>
    </source>
</evidence>
<dbReference type="Gene3D" id="3.50.50.60">
    <property type="entry name" value="FAD/NAD(P)-binding domain"/>
    <property type="match status" value="2"/>
</dbReference>
<dbReference type="InterPro" id="IPR050446">
    <property type="entry name" value="FAD-oxidoreductase/Apoptosis"/>
</dbReference>
<dbReference type="EMBL" id="JBHRTR010000034">
    <property type="protein sequence ID" value="MFC3229783.1"/>
    <property type="molecule type" value="Genomic_DNA"/>
</dbReference>
<evidence type="ECO:0000256" key="1">
    <source>
        <dbReference type="ARBA" id="ARBA00001974"/>
    </source>
</evidence>
<keyword evidence="4" id="KW-0560">Oxidoreductase</keyword>
<comment type="cofactor">
    <cofactor evidence="1">
        <name>FAD</name>
        <dbReference type="ChEBI" id="CHEBI:57692"/>
    </cofactor>
</comment>
<dbReference type="InterPro" id="IPR016156">
    <property type="entry name" value="FAD/NAD-linked_Rdtase_dimer_sf"/>
</dbReference>
<keyword evidence="8" id="KW-1185">Reference proteome</keyword>
<dbReference type="InterPro" id="IPR028202">
    <property type="entry name" value="Reductase_C"/>
</dbReference>
<keyword evidence="3" id="KW-0274">FAD</keyword>
<dbReference type="Pfam" id="PF14759">
    <property type="entry name" value="Reductase_C"/>
    <property type="match status" value="1"/>
</dbReference>
<dbReference type="PANTHER" id="PTHR43557:SF2">
    <property type="entry name" value="RIESKE DOMAIN-CONTAINING PROTEIN-RELATED"/>
    <property type="match status" value="1"/>
</dbReference>
<dbReference type="PRINTS" id="PR00368">
    <property type="entry name" value="FADPNR"/>
</dbReference>
<dbReference type="InterPro" id="IPR036188">
    <property type="entry name" value="FAD/NAD-bd_sf"/>
</dbReference>
<feature type="domain" description="FAD/NAD(P)-binding" evidence="5">
    <location>
        <begin position="9"/>
        <end position="303"/>
    </location>
</feature>
<evidence type="ECO:0000256" key="2">
    <source>
        <dbReference type="ARBA" id="ARBA00022630"/>
    </source>
</evidence>
<evidence type="ECO:0000256" key="4">
    <source>
        <dbReference type="ARBA" id="ARBA00023002"/>
    </source>
</evidence>
<dbReference type="Proteomes" id="UP001595528">
    <property type="component" value="Unassembled WGS sequence"/>
</dbReference>
<dbReference type="PANTHER" id="PTHR43557">
    <property type="entry name" value="APOPTOSIS-INDUCING FACTOR 1"/>
    <property type="match status" value="1"/>
</dbReference>
<reference evidence="8" key="1">
    <citation type="journal article" date="2019" name="Int. J. Syst. Evol. Microbiol.">
        <title>The Global Catalogue of Microorganisms (GCM) 10K type strain sequencing project: providing services to taxonomists for standard genome sequencing and annotation.</title>
        <authorList>
            <consortium name="The Broad Institute Genomics Platform"/>
            <consortium name="The Broad Institute Genome Sequencing Center for Infectious Disease"/>
            <person name="Wu L."/>
            <person name="Ma J."/>
        </authorList>
    </citation>
    <scope>NUCLEOTIDE SEQUENCE [LARGE SCALE GENOMIC DNA]</scope>
    <source>
        <strain evidence="8">KCTC 42964</strain>
    </source>
</reference>
<dbReference type="Gene3D" id="3.30.390.30">
    <property type="match status" value="1"/>
</dbReference>
<evidence type="ECO:0000256" key="3">
    <source>
        <dbReference type="ARBA" id="ARBA00022827"/>
    </source>
</evidence>
<evidence type="ECO:0000259" key="5">
    <source>
        <dbReference type="Pfam" id="PF07992"/>
    </source>
</evidence>
<feature type="domain" description="Reductase C-terminal" evidence="6">
    <location>
        <begin position="324"/>
        <end position="410"/>
    </location>
</feature>
<dbReference type="RefSeq" id="WP_379904310.1">
    <property type="nucleotide sequence ID" value="NZ_JBHRTR010000034.1"/>
</dbReference>
<name>A0ABV7L611_9PROT</name>